<protein>
    <submittedName>
        <fullName evidence="2">Uncharacterized protein</fullName>
    </submittedName>
</protein>
<feature type="non-terminal residue" evidence="2">
    <location>
        <position position="1"/>
    </location>
</feature>
<proteinExistence type="predicted"/>
<accession>A0A8T2NF00</accession>
<evidence type="ECO:0000313" key="3">
    <source>
        <dbReference type="Proteomes" id="UP000824540"/>
    </source>
</evidence>
<dbReference type="Proteomes" id="UP000824540">
    <property type="component" value="Unassembled WGS sequence"/>
</dbReference>
<organism evidence="2 3">
    <name type="scientific">Albula glossodonta</name>
    <name type="common">roundjaw bonefish</name>
    <dbReference type="NCBI Taxonomy" id="121402"/>
    <lineage>
        <taxon>Eukaryota</taxon>
        <taxon>Metazoa</taxon>
        <taxon>Chordata</taxon>
        <taxon>Craniata</taxon>
        <taxon>Vertebrata</taxon>
        <taxon>Euteleostomi</taxon>
        <taxon>Actinopterygii</taxon>
        <taxon>Neopterygii</taxon>
        <taxon>Teleostei</taxon>
        <taxon>Albuliformes</taxon>
        <taxon>Albulidae</taxon>
        <taxon>Albula</taxon>
    </lineage>
</organism>
<evidence type="ECO:0000313" key="2">
    <source>
        <dbReference type="EMBL" id="KAG9337491.1"/>
    </source>
</evidence>
<gene>
    <name evidence="2" type="ORF">JZ751_028682</name>
</gene>
<evidence type="ECO:0000256" key="1">
    <source>
        <dbReference type="SAM" id="MobiDB-lite"/>
    </source>
</evidence>
<reference evidence="2" key="1">
    <citation type="thesis" date="2021" institute="BYU ScholarsArchive" country="Provo, UT, USA">
        <title>Applications of and Algorithms for Genome Assembly and Genomic Analyses with an Emphasis on Marine Teleosts.</title>
        <authorList>
            <person name="Pickett B.D."/>
        </authorList>
    </citation>
    <scope>NUCLEOTIDE SEQUENCE</scope>
    <source>
        <strain evidence="2">HI-2016</strain>
    </source>
</reference>
<keyword evidence="3" id="KW-1185">Reference proteome</keyword>
<feature type="non-terminal residue" evidence="2">
    <location>
        <position position="147"/>
    </location>
</feature>
<sequence>AVENAAPLTASPITPLRSLCVSPPEALPLSREASTEPFRGIHASSFYGMERGSRGKTPSFPSLAPVCQTAPTPPLSPSQAPRSPSLPLLTSTALEQNPAVSLPNSPSLEDQLEAFGDSQGQPVSLDKESLMSLSSQIQSSQKSVTLG</sequence>
<feature type="region of interest" description="Disordered" evidence="1">
    <location>
        <begin position="48"/>
        <end position="123"/>
    </location>
</feature>
<dbReference type="EMBL" id="JAFBMS010000087">
    <property type="protein sequence ID" value="KAG9337491.1"/>
    <property type="molecule type" value="Genomic_DNA"/>
</dbReference>
<feature type="compositionally biased region" description="Low complexity" evidence="1">
    <location>
        <begin position="83"/>
        <end position="92"/>
    </location>
</feature>
<dbReference type="AlphaFoldDB" id="A0A8T2NF00"/>
<feature type="compositionally biased region" description="Polar residues" evidence="1">
    <location>
        <begin position="93"/>
        <end position="108"/>
    </location>
</feature>
<comment type="caution">
    <text evidence="2">The sequence shown here is derived from an EMBL/GenBank/DDBJ whole genome shotgun (WGS) entry which is preliminary data.</text>
</comment>
<name>A0A8T2NF00_9TELE</name>